<dbReference type="Proteomes" id="UP000831460">
    <property type="component" value="Chromosome"/>
</dbReference>
<dbReference type="InterPro" id="IPR050301">
    <property type="entry name" value="NTE"/>
</dbReference>
<feature type="chain" id="PRO_5047468905" evidence="5">
    <location>
        <begin position="21"/>
        <end position="786"/>
    </location>
</feature>
<evidence type="ECO:0000313" key="8">
    <source>
        <dbReference type="Proteomes" id="UP000831460"/>
    </source>
</evidence>
<dbReference type="EMBL" id="CP094532">
    <property type="protein sequence ID" value="UOE41781.1"/>
    <property type="molecule type" value="Genomic_DNA"/>
</dbReference>
<feature type="signal peptide" evidence="5">
    <location>
        <begin position="1"/>
        <end position="20"/>
    </location>
</feature>
<evidence type="ECO:0000259" key="6">
    <source>
        <dbReference type="PROSITE" id="PS51635"/>
    </source>
</evidence>
<feature type="short sequence motif" description="GXGXXG" evidence="4">
    <location>
        <begin position="38"/>
        <end position="43"/>
    </location>
</feature>
<protein>
    <submittedName>
        <fullName evidence="7">Patatin-like phospholipase family protein</fullName>
    </submittedName>
</protein>
<keyword evidence="8" id="KW-1185">Reference proteome</keyword>
<keyword evidence="1 4" id="KW-0378">Hydrolase</keyword>
<keyword evidence="3 4" id="KW-0443">Lipid metabolism</keyword>
<name>A0ABY4BRF3_9FLAO</name>
<evidence type="ECO:0000313" key="7">
    <source>
        <dbReference type="EMBL" id="UOE41781.1"/>
    </source>
</evidence>
<accession>A0ABY4BRF3</accession>
<evidence type="ECO:0000256" key="3">
    <source>
        <dbReference type="ARBA" id="ARBA00023098"/>
    </source>
</evidence>
<dbReference type="PANTHER" id="PTHR14226:SF76">
    <property type="entry name" value="NTE FAMILY PROTEIN RSSA"/>
    <property type="match status" value="1"/>
</dbReference>
<evidence type="ECO:0000256" key="4">
    <source>
        <dbReference type="PROSITE-ProRule" id="PRU01161"/>
    </source>
</evidence>
<keyword evidence="2 4" id="KW-0442">Lipid degradation</keyword>
<dbReference type="InterPro" id="IPR002641">
    <property type="entry name" value="PNPLA_dom"/>
</dbReference>
<feature type="short sequence motif" description="DGA/G" evidence="4">
    <location>
        <begin position="211"/>
        <end position="213"/>
    </location>
</feature>
<dbReference type="PROSITE" id="PS51635">
    <property type="entry name" value="PNPLA"/>
    <property type="match status" value="1"/>
</dbReference>
<evidence type="ECO:0000256" key="1">
    <source>
        <dbReference type="ARBA" id="ARBA00022801"/>
    </source>
</evidence>
<feature type="short sequence motif" description="GXSXG" evidence="4">
    <location>
        <begin position="65"/>
        <end position="69"/>
    </location>
</feature>
<organism evidence="7 8">
    <name type="scientific">Chryseobacterium suipulveris</name>
    <dbReference type="NCBI Taxonomy" id="2929800"/>
    <lineage>
        <taxon>Bacteria</taxon>
        <taxon>Pseudomonadati</taxon>
        <taxon>Bacteroidota</taxon>
        <taxon>Flavobacteriia</taxon>
        <taxon>Flavobacteriales</taxon>
        <taxon>Weeksellaceae</taxon>
        <taxon>Chryseobacterium group</taxon>
        <taxon>Chryseobacterium</taxon>
    </lineage>
</organism>
<gene>
    <name evidence="7" type="ORF">MTP09_03860</name>
</gene>
<dbReference type="Gene3D" id="2.40.160.50">
    <property type="entry name" value="membrane protein fhac: a member of the omp85/tpsb transporter family"/>
    <property type="match status" value="1"/>
</dbReference>
<keyword evidence="5" id="KW-0732">Signal</keyword>
<dbReference type="Pfam" id="PF19143">
    <property type="entry name" value="Omp85_2"/>
    <property type="match status" value="1"/>
</dbReference>
<dbReference type="PANTHER" id="PTHR14226">
    <property type="entry name" value="NEUROPATHY TARGET ESTERASE/SWISS CHEESE D.MELANOGASTER"/>
    <property type="match status" value="1"/>
</dbReference>
<dbReference type="SUPFAM" id="SSF52151">
    <property type="entry name" value="FabD/lysophospholipase-like"/>
    <property type="match status" value="1"/>
</dbReference>
<dbReference type="Pfam" id="PF01734">
    <property type="entry name" value="Patatin"/>
    <property type="match status" value="1"/>
</dbReference>
<reference evidence="7 8" key="1">
    <citation type="submission" date="2022-03" db="EMBL/GenBank/DDBJ databases">
        <title>Chryseobacterium sp. isolated from particulate matters in swine house.</title>
        <authorList>
            <person name="Won M."/>
            <person name="Kim S.-J."/>
            <person name="Kwon S.-W."/>
        </authorList>
    </citation>
    <scope>NUCLEOTIDE SEQUENCE [LARGE SCALE GENOMIC DNA]</scope>
    <source>
        <strain evidence="7 8">SC2-2</strain>
    </source>
</reference>
<evidence type="ECO:0000256" key="2">
    <source>
        <dbReference type="ARBA" id="ARBA00022963"/>
    </source>
</evidence>
<feature type="domain" description="PNPLA" evidence="6">
    <location>
        <begin position="34"/>
        <end position="224"/>
    </location>
</feature>
<dbReference type="InterPro" id="IPR043864">
    <property type="entry name" value="Omp85-like_dom"/>
</dbReference>
<evidence type="ECO:0000256" key="5">
    <source>
        <dbReference type="SAM" id="SignalP"/>
    </source>
</evidence>
<feature type="active site" description="Nucleophile" evidence="4">
    <location>
        <position position="67"/>
    </location>
</feature>
<dbReference type="Gene3D" id="3.40.1090.10">
    <property type="entry name" value="Cytosolic phospholipase A2 catalytic domain"/>
    <property type="match status" value="2"/>
</dbReference>
<dbReference type="RefSeq" id="WP_243550692.1">
    <property type="nucleotide sequence ID" value="NZ_CP094532.1"/>
</dbReference>
<proteinExistence type="predicted"/>
<sequence>MTKKLLFCALFAALTLSVNAQDSLQITPRKKYGLALSGGGAKGFAHIGLLKAIDSLQIKIDYITGTSMGGILGGLYAMGYTGEELKSTVYGMNWKRILSNKIPYNKVSIEEKDEFDKYIIEFPVEKRKPTLPNSYIEGQYMGEVLNTLTFPAKHINDFSKLPISVEMTSSDIINGGLIMQKKGSLPLAIRSTLAIPAAFSPVFIDGKMLVDGGLDRNFPVAEVKQMGADVVIGGYTGFRLFTKKEIENPLKMIYQTHAIRSVEDYEVQKKNTDVLVNFVAPLEDITTKDFKKFKKIIKIGEDETKKMLPELVKIAEEQRQLGISFSHDSVQEIKKPTVAFKYFNEDGTEITSQKELNSLKNQLQLEEGNYYDAKTVNESIDRIFGTRLYDKAYYTYTDTENGLIMNIFLKKSTSGRFKMALHYDNEQSVGIILNYTYRNLLLSKSRLVATVDVSERFKARLNMQKFVDGKDRLWVSADAKYTTADSNDIFFKILNDNDGSGKLFSEYRYQNFGGSFSINYKLGTNSAIGTGIEYNTELLKNSLNDISQSTFDNYSKKMYSHSNYSVSLRFIQNSLNTRYFSKSGNFLQIGARSYFGDHYNLYDLVHLQPMLYDYLNPENPMYTTPKSLIGLYLNENFSFPVSKKITLKANGYVGQHFSSSKIEEGQIPFLFLNQKFYVGGSEFNNDGMNPEFEGFRQKELPVNSLYKAGFAVQYNPFGEFYVTPSMSFSQISANLTSFKDDDFAQKVFGYGINFGYNSMAGPINFSVSRNDFLNLWRFYFSIGYKF</sequence>
<feature type="active site" description="Proton acceptor" evidence="4">
    <location>
        <position position="211"/>
    </location>
</feature>
<dbReference type="InterPro" id="IPR016035">
    <property type="entry name" value="Acyl_Trfase/lysoPLipase"/>
</dbReference>